<dbReference type="InterPro" id="IPR014710">
    <property type="entry name" value="RmlC-like_jellyroll"/>
</dbReference>
<dbReference type="Pfam" id="PF02311">
    <property type="entry name" value="AraC_binding"/>
    <property type="match status" value="1"/>
</dbReference>
<dbReference type="Proteomes" id="UP000640274">
    <property type="component" value="Unassembled WGS sequence"/>
</dbReference>
<protein>
    <submittedName>
        <fullName evidence="5">Helix-turn-helix transcriptional regulator</fullName>
    </submittedName>
</protein>
<evidence type="ECO:0000256" key="2">
    <source>
        <dbReference type="ARBA" id="ARBA00023125"/>
    </source>
</evidence>
<gene>
    <name evidence="5" type="ORF">JFN88_18685</name>
</gene>
<proteinExistence type="predicted"/>
<dbReference type="Pfam" id="PF12833">
    <property type="entry name" value="HTH_18"/>
    <property type="match status" value="1"/>
</dbReference>
<dbReference type="SMART" id="SM00342">
    <property type="entry name" value="HTH_ARAC"/>
    <property type="match status" value="1"/>
</dbReference>
<dbReference type="AlphaFoldDB" id="A0A934JA40"/>
<dbReference type="SUPFAM" id="SSF46689">
    <property type="entry name" value="Homeodomain-like"/>
    <property type="match status" value="2"/>
</dbReference>
<feature type="domain" description="HTH araC/xylS-type" evidence="4">
    <location>
        <begin position="180"/>
        <end position="278"/>
    </location>
</feature>
<evidence type="ECO:0000256" key="3">
    <source>
        <dbReference type="ARBA" id="ARBA00023163"/>
    </source>
</evidence>
<dbReference type="InterPro" id="IPR003313">
    <property type="entry name" value="AraC-bd"/>
</dbReference>
<dbReference type="PANTHER" id="PTHR46796">
    <property type="entry name" value="HTH-TYPE TRANSCRIPTIONAL ACTIVATOR RHAS-RELATED"/>
    <property type="match status" value="1"/>
</dbReference>
<organism evidence="5 6">
    <name type="scientific">Paenibacillus roseus</name>
    <dbReference type="NCBI Taxonomy" id="2798579"/>
    <lineage>
        <taxon>Bacteria</taxon>
        <taxon>Bacillati</taxon>
        <taxon>Bacillota</taxon>
        <taxon>Bacilli</taxon>
        <taxon>Bacillales</taxon>
        <taxon>Paenibacillaceae</taxon>
        <taxon>Paenibacillus</taxon>
    </lineage>
</organism>
<dbReference type="InterPro" id="IPR050204">
    <property type="entry name" value="AraC_XylS_family_regulators"/>
</dbReference>
<evidence type="ECO:0000313" key="6">
    <source>
        <dbReference type="Proteomes" id="UP000640274"/>
    </source>
</evidence>
<dbReference type="InterPro" id="IPR009057">
    <property type="entry name" value="Homeodomain-like_sf"/>
</dbReference>
<dbReference type="InterPro" id="IPR018060">
    <property type="entry name" value="HTH_AraC"/>
</dbReference>
<dbReference type="GO" id="GO:0043565">
    <property type="term" value="F:sequence-specific DNA binding"/>
    <property type="evidence" value="ECO:0007669"/>
    <property type="project" value="InterPro"/>
</dbReference>
<keyword evidence="3" id="KW-0804">Transcription</keyword>
<dbReference type="PROSITE" id="PS01124">
    <property type="entry name" value="HTH_ARAC_FAMILY_2"/>
    <property type="match status" value="1"/>
</dbReference>
<comment type="caution">
    <text evidence="5">The sequence shown here is derived from an EMBL/GenBank/DDBJ whole genome shotgun (WGS) entry which is preliminary data.</text>
</comment>
<dbReference type="Gene3D" id="1.10.10.60">
    <property type="entry name" value="Homeodomain-like"/>
    <property type="match status" value="2"/>
</dbReference>
<dbReference type="Gene3D" id="2.60.120.10">
    <property type="entry name" value="Jelly Rolls"/>
    <property type="match status" value="1"/>
</dbReference>
<dbReference type="SUPFAM" id="SSF51215">
    <property type="entry name" value="Regulatory protein AraC"/>
    <property type="match status" value="1"/>
</dbReference>
<keyword evidence="1" id="KW-0805">Transcription regulation</keyword>
<dbReference type="EMBL" id="JAELUP010000103">
    <property type="protein sequence ID" value="MBJ6363232.1"/>
    <property type="molecule type" value="Genomic_DNA"/>
</dbReference>
<evidence type="ECO:0000256" key="1">
    <source>
        <dbReference type="ARBA" id="ARBA00023015"/>
    </source>
</evidence>
<name>A0A934JA40_9BACL</name>
<keyword evidence="6" id="KW-1185">Reference proteome</keyword>
<reference evidence="5" key="1">
    <citation type="submission" date="2020-12" db="EMBL/GenBank/DDBJ databases">
        <authorList>
            <person name="Huq M.A."/>
        </authorList>
    </citation>
    <scope>NUCLEOTIDE SEQUENCE</scope>
    <source>
        <strain evidence="5">MAHUQ-46</strain>
    </source>
</reference>
<accession>A0A934JA40</accession>
<sequence>MDMPDPHFPVKVHHNHFEHQGEVLFRHHWHEHLEFLYFVSGEALIECGSKPIAAKAGELIVVNSNELHYGVSLSTDVNYYALIVDISLLYSHFAGAAETKFITPITQNRLLLHNHVKNDPLAFSSVLAIVDELNHREFGYELAIKSGLYQLLTLLVRNHLNSVLSRNEYAERIKNVERFAPVFQYIEDNYQSELSVELLAEIAGLSRFHFSRLFKELSGRTITEYITAARLDKADDLLRNSKLTVSEVAAATGFNDIYYFSRTYKKHRHIAPSVLRGETATIQK</sequence>
<evidence type="ECO:0000313" key="5">
    <source>
        <dbReference type="EMBL" id="MBJ6363232.1"/>
    </source>
</evidence>
<dbReference type="GO" id="GO:0003700">
    <property type="term" value="F:DNA-binding transcription factor activity"/>
    <property type="evidence" value="ECO:0007669"/>
    <property type="project" value="InterPro"/>
</dbReference>
<keyword evidence="2" id="KW-0238">DNA-binding</keyword>
<dbReference type="InterPro" id="IPR037923">
    <property type="entry name" value="HTH-like"/>
</dbReference>
<evidence type="ECO:0000259" key="4">
    <source>
        <dbReference type="PROSITE" id="PS01124"/>
    </source>
</evidence>